<protein>
    <recommendedName>
        <fullName evidence="8 10">Xylulose kinase</fullName>
        <shortName evidence="8 10">Xylulokinase</shortName>
        <ecNumber evidence="8 10">2.7.1.17</ecNumber>
    </recommendedName>
</protein>
<evidence type="ECO:0000259" key="12">
    <source>
        <dbReference type="Pfam" id="PF02782"/>
    </source>
</evidence>
<dbReference type="InterPro" id="IPR000577">
    <property type="entry name" value="Carb_kinase_FGGY"/>
</dbReference>
<dbReference type="InterPro" id="IPR018484">
    <property type="entry name" value="FGGY_N"/>
</dbReference>
<dbReference type="GO" id="GO:0004856">
    <property type="term" value="F:D-xylulokinase activity"/>
    <property type="evidence" value="ECO:0007669"/>
    <property type="project" value="UniProtKB-UniRule"/>
</dbReference>
<dbReference type="PROSITE" id="PS00445">
    <property type="entry name" value="FGGY_KINASES_2"/>
    <property type="match status" value="1"/>
</dbReference>
<dbReference type="InterPro" id="IPR006000">
    <property type="entry name" value="Xylulokinase"/>
</dbReference>
<keyword evidence="5 8" id="KW-0418">Kinase</keyword>
<dbReference type="InterPro" id="IPR018483">
    <property type="entry name" value="Carb_kinase_FGGY_CS"/>
</dbReference>
<keyword evidence="3 8" id="KW-0808">Transferase</keyword>
<dbReference type="GO" id="GO:0042732">
    <property type="term" value="P:D-xylose metabolic process"/>
    <property type="evidence" value="ECO:0007669"/>
    <property type="project" value="UniProtKB-KW"/>
</dbReference>
<dbReference type="Proteomes" id="UP000183404">
    <property type="component" value="Unassembled WGS sequence"/>
</dbReference>
<organism evidence="13 14">
    <name type="scientific">Thermoanaerobacter thermohydrosulfuricus</name>
    <name type="common">Clostridium thermohydrosulfuricum</name>
    <dbReference type="NCBI Taxonomy" id="1516"/>
    <lineage>
        <taxon>Bacteria</taxon>
        <taxon>Bacillati</taxon>
        <taxon>Bacillota</taxon>
        <taxon>Clostridia</taxon>
        <taxon>Thermoanaerobacterales</taxon>
        <taxon>Thermoanaerobacteraceae</taxon>
        <taxon>Thermoanaerobacter</taxon>
    </lineage>
</organism>
<feature type="domain" description="Carbohydrate kinase FGGY C-terminal" evidence="12">
    <location>
        <begin position="256"/>
        <end position="444"/>
    </location>
</feature>
<dbReference type="CDD" id="cd07808">
    <property type="entry name" value="ASKHA_NBD_FGGY_EcXK-like"/>
    <property type="match status" value="1"/>
</dbReference>
<evidence type="ECO:0000256" key="1">
    <source>
        <dbReference type="ARBA" id="ARBA00009156"/>
    </source>
</evidence>
<dbReference type="InterPro" id="IPR050406">
    <property type="entry name" value="FGGY_Carb_Kinase"/>
</dbReference>
<feature type="domain" description="Carbohydrate kinase FGGY N-terminal" evidence="11">
    <location>
        <begin position="2"/>
        <end position="246"/>
    </location>
</feature>
<name>A0A1G7I797_THETY</name>
<evidence type="ECO:0000256" key="2">
    <source>
        <dbReference type="ARBA" id="ARBA00022629"/>
    </source>
</evidence>
<dbReference type="GO" id="GO:0005998">
    <property type="term" value="P:xylulose catabolic process"/>
    <property type="evidence" value="ECO:0007669"/>
    <property type="project" value="UniProtKB-UniRule"/>
</dbReference>
<sequence>MYFLGIDLGTSAVKIILIEEKGNVIGSTSKEYPVYYPQPGWSEQNPEDWWNATKDGIRELIIKTGVKNDDIKGIGLSGQMHGLVLLDENNNVLMPAILWNDQRTQEECDYITQTLGKERLTKYTGNKALTGFTAPKILWVKKHRTDIYKKIHHILLPKDYIRFKLTGEYATDVSDASGTLLFDVENRRWSKEMLDALEIPYNWMPKCYESTEVTGYVTKEAADLTGLKEGTIVVGGGGDQASGAVGTGTVKSGIVSVALGTSGVVFASQEKYVVDEENRLHSFCHANGKWHVMGVMLSAAACLKWWIDNIINFNGSSITYEKLLEEAEKVTPGSGGLIFLPYLMGERTPHSDPYARGSFIGLNMTHKREHMTRAILEGVAFGLRDSLEIIKELNIPVNEVRVSGGGAKSVLWRQILADIFGVRVDMVNATEGLAFGAAIMSAVGYEIFKDVEEACSTLIKVTDSVYPIGENVSKYNEIYQIYRGLYKALKDRFGEIASIN</sequence>
<evidence type="ECO:0000259" key="11">
    <source>
        <dbReference type="Pfam" id="PF00370"/>
    </source>
</evidence>
<gene>
    <name evidence="8 10" type="primary">xylB</name>
    <name evidence="13" type="ORF">SAMN04244560_00223</name>
</gene>
<evidence type="ECO:0000313" key="14">
    <source>
        <dbReference type="Proteomes" id="UP000183404"/>
    </source>
</evidence>
<evidence type="ECO:0000256" key="6">
    <source>
        <dbReference type="ARBA" id="ARBA00022840"/>
    </source>
</evidence>
<dbReference type="PIRSF" id="PIRSF000538">
    <property type="entry name" value="GlpK"/>
    <property type="match status" value="1"/>
</dbReference>
<keyword evidence="2 8" id="KW-0859">Xylose metabolism</keyword>
<dbReference type="AlphaFoldDB" id="A0A1G7I797"/>
<dbReference type="InterPro" id="IPR018485">
    <property type="entry name" value="FGGY_C"/>
</dbReference>
<reference evidence="13 14" key="1">
    <citation type="submission" date="2016-10" db="EMBL/GenBank/DDBJ databases">
        <authorList>
            <person name="de Groot N.N."/>
        </authorList>
    </citation>
    <scope>NUCLEOTIDE SEQUENCE [LARGE SCALE GENOMIC DNA]</scope>
    <source>
        <strain evidence="13 14">DSM 569</strain>
    </source>
</reference>
<dbReference type="GO" id="GO:0005524">
    <property type="term" value="F:ATP binding"/>
    <property type="evidence" value="ECO:0007669"/>
    <property type="project" value="UniProtKB-UniRule"/>
</dbReference>
<comment type="function">
    <text evidence="8">Catalyzes the phosphorylation of D-xylulose to D-xylulose 5-phosphate.</text>
</comment>
<comment type="catalytic activity">
    <reaction evidence="8 10">
        <text>D-xylulose + ATP = D-xylulose 5-phosphate + ADP + H(+)</text>
        <dbReference type="Rhea" id="RHEA:10964"/>
        <dbReference type="ChEBI" id="CHEBI:15378"/>
        <dbReference type="ChEBI" id="CHEBI:17140"/>
        <dbReference type="ChEBI" id="CHEBI:30616"/>
        <dbReference type="ChEBI" id="CHEBI:57737"/>
        <dbReference type="ChEBI" id="CHEBI:456216"/>
        <dbReference type="EC" id="2.7.1.17"/>
    </reaction>
</comment>
<dbReference type="PANTHER" id="PTHR43095">
    <property type="entry name" value="SUGAR KINASE"/>
    <property type="match status" value="1"/>
</dbReference>
<evidence type="ECO:0000313" key="13">
    <source>
        <dbReference type="EMBL" id="SDF08545.1"/>
    </source>
</evidence>
<dbReference type="EMBL" id="FNBS01000003">
    <property type="protein sequence ID" value="SDF08545.1"/>
    <property type="molecule type" value="Genomic_DNA"/>
</dbReference>
<evidence type="ECO:0000256" key="4">
    <source>
        <dbReference type="ARBA" id="ARBA00022741"/>
    </source>
</evidence>
<dbReference type="Pfam" id="PF02782">
    <property type="entry name" value="FGGY_C"/>
    <property type="match status" value="1"/>
</dbReference>
<feature type="site" description="Important for activity" evidence="8">
    <location>
        <position position="7"/>
    </location>
</feature>
<keyword evidence="7 8" id="KW-0119">Carbohydrate metabolism</keyword>
<evidence type="ECO:0000256" key="3">
    <source>
        <dbReference type="ARBA" id="ARBA00022679"/>
    </source>
</evidence>
<evidence type="ECO:0000256" key="10">
    <source>
        <dbReference type="RuleBase" id="RU364073"/>
    </source>
</evidence>
<evidence type="ECO:0000256" key="8">
    <source>
        <dbReference type="HAMAP-Rule" id="MF_02220"/>
    </source>
</evidence>
<evidence type="ECO:0000256" key="5">
    <source>
        <dbReference type="ARBA" id="ARBA00022777"/>
    </source>
</evidence>
<dbReference type="SUPFAM" id="SSF53067">
    <property type="entry name" value="Actin-like ATPase domain"/>
    <property type="match status" value="2"/>
</dbReference>
<evidence type="ECO:0000256" key="7">
    <source>
        <dbReference type="ARBA" id="ARBA00023277"/>
    </source>
</evidence>
<feature type="binding site" evidence="8">
    <location>
        <begin position="80"/>
        <end position="81"/>
    </location>
    <ligand>
        <name>substrate</name>
    </ligand>
</feature>
<dbReference type="EC" id="2.7.1.17" evidence="8 10"/>
<dbReference type="InterPro" id="IPR043129">
    <property type="entry name" value="ATPase_NBD"/>
</dbReference>
<dbReference type="HAMAP" id="MF_02220">
    <property type="entry name" value="XylB"/>
    <property type="match status" value="1"/>
</dbReference>
<dbReference type="Pfam" id="PF00370">
    <property type="entry name" value="FGGY_N"/>
    <property type="match status" value="1"/>
</dbReference>
<dbReference type="Gene3D" id="3.30.420.40">
    <property type="match status" value="2"/>
</dbReference>
<dbReference type="NCBIfam" id="TIGR01312">
    <property type="entry name" value="XylB"/>
    <property type="match status" value="1"/>
</dbReference>
<feature type="active site" description="Proton acceptor" evidence="8">
    <location>
        <position position="239"/>
    </location>
</feature>
<dbReference type="PANTHER" id="PTHR43095:SF5">
    <property type="entry name" value="XYLULOSE KINASE"/>
    <property type="match status" value="1"/>
</dbReference>
<dbReference type="RefSeq" id="WP_074591967.1">
    <property type="nucleotide sequence ID" value="NZ_FNBS01000003.1"/>
</dbReference>
<comment type="similarity">
    <text evidence="1 8 9">Belongs to the FGGY kinase family.</text>
</comment>
<dbReference type="PROSITE" id="PS00933">
    <property type="entry name" value="FGGY_KINASES_1"/>
    <property type="match status" value="1"/>
</dbReference>
<accession>A0A1G7I797</accession>
<keyword evidence="6 8" id="KW-0067">ATP-binding</keyword>
<proteinExistence type="inferred from homology"/>
<keyword evidence="4 8" id="KW-0547">Nucleotide-binding</keyword>
<evidence type="ECO:0000256" key="9">
    <source>
        <dbReference type="RuleBase" id="RU003733"/>
    </source>
</evidence>